<dbReference type="Proteomes" id="UP000636505">
    <property type="component" value="Unassembled WGS sequence"/>
</dbReference>
<keyword evidence="2" id="KW-1185">Reference proteome</keyword>
<organism evidence="1 2">
    <name type="scientific">Vasconcelosia minhoensis LEGE 07310</name>
    <dbReference type="NCBI Taxonomy" id="915328"/>
    <lineage>
        <taxon>Bacteria</taxon>
        <taxon>Bacillati</taxon>
        <taxon>Cyanobacteriota</taxon>
        <taxon>Cyanophyceae</taxon>
        <taxon>Nodosilineales</taxon>
        <taxon>Cymatolegaceae</taxon>
        <taxon>Vasconcelosia</taxon>
        <taxon>Vasconcelosia minhoensis</taxon>
    </lineage>
</organism>
<keyword evidence="1" id="KW-0503">Monooxygenase</keyword>
<protein>
    <submittedName>
        <fullName evidence="1">Antibiotic biosynthesis monooxygenase</fullName>
    </submittedName>
</protein>
<accession>A0A8J7DPW7</accession>
<dbReference type="AlphaFoldDB" id="A0A8J7DPW7"/>
<evidence type="ECO:0000313" key="1">
    <source>
        <dbReference type="EMBL" id="MBE9080420.1"/>
    </source>
</evidence>
<dbReference type="EMBL" id="JADEXG010000115">
    <property type="protein sequence ID" value="MBE9080420.1"/>
    <property type="molecule type" value="Genomic_DNA"/>
</dbReference>
<dbReference type="GO" id="GO:0004497">
    <property type="term" value="F:monooxygenase activity"/>
    <property type="evidence" value="ECO:0007669"/>
    <property type="project" value="UniProtKB-KW"/>
</dbReference>
<reference evidence="1" key="1">
    <citation type="submission" date="2020-10" db="EMBL/GenBank/DDBJ databases">
        <authorList>
            <person name="Castelo-Branco R."/>
            <person name="Eusebio N."/>
            <person name="Adriana R."/>
            <person name="Vieira A."/>
            <person name="Brugerolle De Fraissinette N."/>
            <person name="Rezende De Castro R."/>
            <person name="Schneider M.P."/>
            <person name="Vasconcelos V."/>
            <person name="Leao P.N."/>
        </authorList>
    </citation>
    <scope>NUCLEOTIDE SEQUENCE</scope>
    <source>
        <strain evidence="1">LEGE 07310</strain>
    </source>
</reference>
<proteinExistence type="predicted"/>
<evidence type="ECO:0000313" key="2">
    <source>
        <dbReference type="Proteomes" id="UP000636505"/>
    </source>
</evidence>
<comment type="caution">
    <text evidence="1">The sequence shown here is derived from an EMBL/GenBank/DDBJ whole genome shotgun (WGS) entry which is preliminary data.</text>
</comment>
<keyword evidence="1" id="KW-0560">Oxidoreductase</keyword>
<dbReference type="InterPro" id="IPR011008">
    <property type="entry name" value="Dimeric_a/b-barrel"/>
</dbReference>
<sequence length="115" mass="13011">MSEFSDFLKHKQAYVAIGEFQPGRFAEARQLYEQAVSTYGPRCKGAYLLQEPGSDRGIAVIFWDDISDMSEHQDKIYQKAMQEISALFVKPPEVKIYEVCSEIGLIPEMLAAASR</sequence>
<name>A0A8J7DPW7_9CYAN</name>
<gene>
    <name evidence="1" type="ORF">IQ241_24565</name>
</gene>
<dbReference type="RefSeq" id="WP_193912342.1">
    <property type="nucleotide sequence ID" value="NZ_JADEXG010000115.1"/>
</dbReference>
<dbReference type="SUPFAM" id="SSF54909">
    <property type="entry name" value="Dimeric alpha+beta barrel"/>
    <property type="match status" value="1"/>
</dbReference>